<dbReference type="InterPro" id="IPR007217">
    <property type="entry name" value="Per1-like"/>
</dbReference>
<protein>
    <recommendedName>
        <fullName evidence="7">Post-GPI attachment to proteins factor 3</fullName>
    </recommendedName>
</protein>
<evidence type="ECO:0000256" key="7">
    <source>
        <dbReference type="RuleBase" id="RU365066"/>
    </source>
</evidence>
<dbReference type="EMBL" id="CH981528">
    <property type="protein sequence ID" value="EDK45704.1"/>
    <property type="molecule type" value="Genomic_DNA"/>
</dbReference>
<dbReference type="GeneID" id="5232111"/>
<feature type="transmembrane region" description="Helical" evidence="7">
    <location>
        <begin position="234"/>
        <end position="253"/>
    </location>
</feature>
<evidence type="ECO:0000256" key="5">
    <source>
        <dbReference type="ARBA" id="ARBA00022989"/>
    </source>
</evidence>
<organism evidence="8 9">
    <name type="scientific">Lodderomyces elongisporus (strain ATCC 11503 / CBS 2605 / JCM 1781 / NBRC 1676 / NRRL YB-4239)</name>
    <name type="common">Yeast</name>
    <name type="synonym">Saccharomyces elongisporus</name>
    <dbReference type="NCBI Taxonomy" id="379508"/>
    <lineage>
        <taxon>Eukaryota</taxon>
        <taxon>Fungi</taxon>
        <taxon>Dikarya</taxon>
        <taxon>Ascomycota</taxon>
        <taxon>Saccharomycotina</taxon>
        <taxon>Pichiomycetes</taxon>
        <taxon>Debaryomycetaceae</taxon>
        <taxon>Candida/Lodderomyces clade</taxon>
        <taxon>Lodderomyces</taxon>
    </lineage>
</organism>
<dbReference type="STRING" id="379508.A5E2P6"/>
<accession>A5E2P6</accession>
<evidence type="ECO:0000313" key="8">
    <source>
        <dbReference type="EMBL" id="EDK45704.1"/>
    </source>
</evidence>
<dbReference type="GO" id="GO:0005789">
    <property type="term" value="C:endoplasmic reticulum membrane"/>
    <property type="evidence" value="ECO:0007669"/>
    <property type="project" value="UniProtKB-SubCell"/>
</dbReference>
<evidence type="ECO:0000256" key="6">
    <source>
        <dbReference type="ARBA" id="ARBA00023136"/>
    </source>
</evidence>
<dbReference type="Pfam" id="PF04080">
    <property type="entry name" value="Per1"/>
    <property type="match status" value="1"/>
</dbReference>
<feature type="transmembrane region" description="Helical" evidence="7">
    <location>
        <begin position="302"/>
        <end position="319"/>
    </location>
</feature>
<evidence type="ECO:0000256" key="2">
    <source>
        <dbReference type="ARBA" id="ARBA00022502"/>
    </source>
</evidence>
<keyword evidence="5 7" id="KW-1133">Transmembrane helix</keyword>
<evidence type="ECO:0000313" key="9">
    <source>
        <dbReference type="Proteomes" id="UP000001996"/>
    </source>
</evidence>
<dbReference type="GO" id="GO:0006506">
    <property type="term" value="P:GPI anchor biosynthetic process"/>
    <property type="evidence" value="ECO:0007669"/>
    <property type="project" value="UniProtKB-KW"/>
</dbReference>
<dbReference type="OMA" id="WDISENI"/>
<reference evidence="8 9" key="1">
    <citation type="journal article" date="2009" name="Nature">
        <title>Evolution of pathogenicity and sexual reproduction in eight Candida genomes.</title>
        <authorList>
            <person name="Butler G."/>
            <person name="Rasmussen M.D."/>
            <person name="Lin M.F."/>
            <person name="Santos M.A."/>
            <person name="Sakthikumar S."/>
            <person name="Munro C.A."/>
            <person name="Rheinbay E."/>
            <person name="Grabherr M."/>
            <person name="Forche A."/>
            <person name="Reedy J.L."/>
            <person name="Agrafioti I."/>
            <person name="Arnaud M.B."/>
            <person name="Bates S."/>
            <person name="Brown A.J."/>
            <person name="Brunke S."/>
            <person name="Costanzo M.C."/>
            <person name="Fitzpatrick D.A."/>
            <person name="de Groot P.W."/>
            <person name="Harris D."/>
            <person name="Hoyer L.L."/>
            <person name="Hube B."/>
            <person name="Klis F.M."/>
            <person name="Kodira C."/>
            <person name="Lennard N."/>
            <person name="Logue M.E."/>
            <person name="Martin R."/>
            <person name="Neiman A.M."/>
            <person name="Nikolaou E."/>
            <person name="Quail M.A."/>
            <person name="Quinn J."/>
            <person name="Santos M.C."/>
            <person name="Schmitzberger F.F."/>
            <person name="Sherlock G."/>
            <person name="Shah P."/>
            <person name="Silverstein K.A."/>
            <person name="Skrzypek M.S."/>
            <person name="Soll D."/>
            <person name="Staggs R."/>
            <person name="Stansfield I."/>
            <person name="Stumpf M.P."/>
            <person name="Sudbery P.E."/>
            <person name="Srikantha T."/>
            <person name="Zeng Q."/>
            <person name="Berman J."/>
            <person name="Berriman M."/>
            <person name="Heitman J."/>
            <person name="Gow N.A."/>
            <person name="Lorenz M.C."/>
            <person name="Birren B.W."/>
            <person name="Kellis M."/>
            <person name="Cuomo C.A."/>
        </authorList>
    </citation>
    <scope>NUCLEOTIDE SEQUENCE [LARGE SCALE GENOMIC DNA]</scope>
    <source>
        <strain evidence="9">ATCC 11503 / BCRC 21390 / CBS 2605 / JCM 1781 / NBRC 1676 / NRRL YB-4239</strain>
    </source>
</reference>
<feature type="transmembrane region" description="Helical" evidence="7">
    <location>
        <begin position="198"/>
        <end position="222"/>
    </location>
</feature>
<dbReference type="AlphaFoldDB" id="A5E2P6"/>
<dbReference type="Proteomes" id="UP000001996">
    <property type="component" value="Unassembled WGS sequence"/>
</dbReference>
<comment type="caution">
    <text evidence="7">Lacks conserved residue(s) required for the propagation of feature annotation.</text>
</comment>
<evidence type="ECO:0000256" key="4">
    <source>
        <dbReference type="ARBA" id="ARBA00022729"/>
    </source>
</evidence>
<sequence length="450" mass="53343">MVLLFLQNSQLQRSPLQLRHWLSWHSSFPSLFNHFTLLIFLTFSTITVASPGDDLYAFLDCLYQCEQLTCYNNPYHILQRELIQNTHPTRRYTIEQNYYNPNWQFDAMPLPLHLRLLGWSCISNCDYQCQRVITMERRKHDDEETLQFHGKWPFWRIYGIQELGSAITSMGNFYVNYKYGFLRICDRLKAPLAYEHKLLYVNILVVTIITMLAWTASTIFHIRDFKLTEHMDYYLAGATVLSQFHALVARVLALYREDRKLYRRVFAAACILAYVGHVWRLVTDWSYTYNMRANITVGIGQNLAYCALVYLLYSNYYWLEKDQLEPKKLEPEQAPAKVGETITSNGRANQCHLKYIDFKRIILPSFYSRSAKLYSLYPILLCTIVICGMLLEIFDFPPICYDLIDAHCLWHFVTIWPAYYGFYDWFVWDVDEHAWSEVKESLQAAKRKKL</sequence>
<comment type="subcellular location">
    <subcellularLocation>
        <location evidence="1">Endomembrane system</location>
        <topology evidence="1">Multi-pass membrane protein</topology>
    </subcellularLocation>
    <subcellularLocation>
        <location evidence="7">Endoplasmic reticulum membrane</location>
        <topology evidence="7">Multi-pass membrane protein</topology>
    </subcellularLocation>
</comment>
<dbReference type="PANTHER" id="PTHR13148:SF0">
    <property type="entry name" value="POST-GPI ATTACHMENT TO PROTEINS FACTOR 3"/>
    <property type="match status" value="1"/>
</dbReference>
<name>A5E2P6_LODEL</name>
<dbReference type="KEGG" id="lel:PVL30_004707"/>
<dbReference type="OrthoDB" id="419770at2759"/>
<comment type="similarity">
    <text evidence="7">Belongs to the PGAP3 family.</text>
</comment>
<proteinExistence type="inferred from homology"/>
<dbReference type="HOGENOM" id="CLU_032917_1_1_1"/>
<dbReference type="GO" id="GO:0016788">
    <property type="term" value="F:hydrolase activity, acting on ester bonds"/>
    <property type="evidence" value="ECO:0007669"/>
    <property type="project" value="TreeGrafter"/>
</dbReference>
<keyword evidence="3 7" id="KW-0812">Transmembrane</keyword>
<keyword evidence="6 7" id="KW-0472">Membrane</keyword>
<dbReference type="eggNOG" id="KOG2970">
    <property type="taxonomic scope" value="Eukaryota"/>
</dbReference>
<comment type="function">
    <text evidence="7">Involved in the lipid remodeling steps of GPI-anchor maturation.</text>
</comment>
<evidence type="ECO:0000256" key="1">
    <source>
        <dbReference type="ARBA" id="ARBA00004127"/>
    </source>
</evidence>
<feature type="transmembrane region" description="Helical" evidence="7">
    <location>
        <begin position="31"/>
        <end position="49"/>
    </location>
</feature>
<gene>
    <name evidence="8" type="ORF">LELG_03883</name>
</gene>
<feature type="transmembrane region" description="Helical" evidence="7">
    <location>
        <begin position="374"/>
        <end position="394"/>
    </location>
</feature>
<dbReference type="PANTHER" id="PTHR13148">
    <property type="entry name" value="PER1-RELATED"/>
    <property type="match status" value="1"/>
</dbReference>
<feature type="transmembrane region" description="Helical" evidence="7">
    <location>
        <begin position="265"/>
        <end position="282"/>
    </location>
</feature>
<keyword evidence="7" id="KW-0256">Endoplasmic reticulum</keyword>
<keyword evidence="2 7" id="KW-0337">GPI-anchor biosynthesis</keyword>
<keyword evidence="4" id="KW-0732">Signal</keyword>
<dbReference type="InParanoid" id="A5E2P6"/>
<evidence type="ECO:0000256" key="3">
    <source>
        <dbReference type="ARBA" id="ARBA00022692"/>
    </source>
</evidence>
<keyword evidence="9" id="KW-1185">Reference proteome</keyword>
<dbReference type="FunCoup" id="A5E2P6">
    <property type="interactions" value="171"/>
</dbReference>